<dbReference type="InterPro" id="IPR029033">
    <property type="entry name" value="His_PPase_superfam"/>
</dbReference>
<reference evidence="1" key="1">
    <citation type="submission" date="2019-11" db="EMBL/GenBank/DDBJ databases">
        <authorList>
            <person name="Feng L."/>
        </authorList>
    </citation>
    <scope>NUCLEOTIDE SEQUENCE</scope>
    <source>
        <strain evidence="1">VrattiLFYP33</strain>
    </source>
</reference>
<dbReference type="InterPro" id="IPR013078">
    <property type="entry name" value="His_Pase_superF_clade-1"/>
</dbReference>
<organism evidence="1">
    <name type="scientific">Veillonella ratti</name>
    <dbReference type="NCBI Taxonomy" id="103892"/>
    <lineage>
        <taxon>Bacteria</taxon>
        <taxon>Bacillati</taxon>
        <taxon>Bacillota</taxon>
        <taxon>Negativicutes</taxon>
        <taxon>Veillonellales</taxon>
        <taxon>Veillonellaceae</taxon>
        <taxon>Veillonella</taxon>
    </lineage>
</organism>
<dbReference type="SUPFAM" id="SSF53254">
    <property type="entry name" value="Phosphoglycerate mutase-like"/>
    <property type="match status" value="1"/>
</dbReference>
<evidence type="ECO:0000313" key="1">
    <source>
        <dbReference type="EMBL" id="VYU48315.1"/>
    </source>
</evidence>
<dbReference type="Gene3D" id="3.40.50.1240">
    <property type="entry name" value="Phosphoglycerate mutase-like"/>
    <property type="match status" value="1"/>
</dbReference>
<dbReference type="PANTHER" id="PTHR48100:SF44">
    <property type="entry name" value="PHOSPHATASE C1620.13-RELATED"/>
    <property type="match status" value="1"/>
</dbReference>
<dbReference type="SMART" id="SM00855">
    <property type="entry name" value="PGAM"/>
    <property type="match status" value="1"/>
</dbReference>
<proteinExistence type="predicted"/>
<name>A0A6N3F8H8_9FIRM</name>
<dbReference type="InterPro" id="IPR050275">
    <property type="entry name" value="PGM_Phosphatase"/>
</dbReference>
<dbReference type="RefSeq" id="WP_226974040.1">
    <property type="nucleotide sequence ID" value="NZ_CACRUX010000097.1"/>
</dbReference>
<sequence>MATIYLIRHGESAANAGLKTFGTATIPLTPLGQSQAQEVPEHLPNHLEYIIHSTYLRTKETAKPTINAYPTATVEEWPEVREFTYLDPVKCMGSTMAERKPMVEKFWETLNPDLQMHPTVESFGQFIKRVKAAHLLLNERFGGSHKNVAVFTHALFMKAFFQVAEKPDASAKQLMSEFFDCPVIYNCDIFTYEL</sequence>
<protein>
    <submittedName>
        <fullName evidence="1">Bifunctional RNase H/acid phosphatase</fullName>
    </submittedName>
</protein>
<dbReference type="PANTHER" id="PTHR48100">
    <property type="entry name" value="BROAD-SPECIFICITY PHOSPHATASE YOR283W-RELATED"/>
    <property type="match status" value="1"/>
</dbReference>
<dbReference type="Pfam" id="PF00300">
    <property type="entry name" value="His_Phos_1"/>
    <property type="match status" value="1"/>
</dbReference>
<accession>A0A6N3F8H8</accession>
<dbReference type="AlphaFoldDB" id="A0A6N3F8H8"/>
<dbReference type="InterPro" id="IPR001345">
    <property type="entry name" value="PG/BPGM_mutase_AS"/>
</dbReference>
<gene>
    <name evidence="1" type="ORF">VRLFYP33_02208</name>
</gene>
<dbReference type="PROSITE" id="PS00175">
    <property type="entry name" value="PG_MUTASE"/>
    <property type="match status" value="1"/>
</dbReference>
<dbReference type="CDD" id="cd07067">
    <property type="entry name" value="HP_PGM_like"/>
    <property type="match status" value="1"/>
</dbReference>
<dbReference type="EMBL" id="CACRUX010000097">
    <property type="protein sequence ID" value="VYU48315.1"/>
    <property type="molecule type" value="Genomic_DNA"/>
</dbReference>
<dbReference type="GO" id="GO:0005829">
    <property type="term" value="C:cytosol"/>
    <property type="evidence" value="ECO:0007669"/>
    <property type="project" value="TreeGrafter"/>
</dbReference>
<dbReference type="GO" id="GO:0016791">
    <property type="term" value="F:phosphatase activity"/>
    <property type="evidence" value="ECO:0007669"/>
    <property type="project" value="TreeGrafter"/>
</dbReference>